<dbReference type="EMBL" id="CP108222">
    <property type="protein sequence ID" value="WTT22056.1"/>
    <property type="molecule type" value="Genomic_DNA"/>
</dbReference>
<keyword evidence="2" id="KW-0472">Membrane</keyword>
<feature type="compositionally biased region" description="Basic and acidic residues" evidence="1">
    <location>
        <begin position="186"/>
        <end position="201"/>
    </location>
</feature>
<name>A0AAU2ABR5_9ACTN</name>
<keyword evidence="2" id="KW-1133">Transmembrane helix</keyword>
<sequence>MTISARRPRYSLRLKASRDWPLVAAAISAFLSFVMLFPPWLTGGGESEDAFGEGLQSAGPALIIVMALATIVFLATAVATTNRRHVRAAFTSSSILLAIYVVKVADVSDLADLYNRLAASFTGASVGTGAGLWLGFVFALLTELLVLAALAFQWGMGEALMYPSFSAPREPRYDARLDADPPDYPPRPDDPPDSPRERPND</sequence>
<organism evidence="3">
    <name type="scientific">Streptomyces sp. NBC_00093</name>
    <dbReference type="NCBI Taxonomy" id="2975649"/>
    <lineage>
        <taxon>Bacteria</taxon>
        <taxon>Bacillati</taxon>
        <taxon>Actinomycetota</taxon>
        <taxon>Actinomycetes</taxon>
        <taxon>Kitasatosporales</taxon>
        <taxon>Streptomycetaceae</taxon>
        <taxon>Streptomyces</taxon>
    </lineage>
</organism>
<feature type="transmembrane region" description="Helical" evidence="2">
    <location>
        <begin position="20"/>
        <end position="41"/>
    </location>
</feature>
<accession>A0AAU2ABR5</accession>
<feature type="transmembrane region" description="Helical" evidence="2">
    <location>
        <begin position="61"/>
        <end position="79"/>
    </location>
</feature>
<evidence type="ECO:0000313" key="3">
    <source>
        <dbReference type="EMBL" id="WTT22056.1"/>
    </source>
</evidence>
<dbReference type="AlphaFoldDB" id="A0AAU2ABR5"/>
<evidence type="ECO:0008006" key="4">
    <source>
        <dbReference type="Google" id="ProtNLM"/>
    </source>
</evidence>
<evidence type="ECO:0000256" key="1">
    <source>
        <dbReference type="SAM" id="MobiDB-lite"/>
    </source>
</evidence>
<gene>
    <name evidence="3" type="ORF">OHA22_44265</name>
</gene>
<reference evidence="3" key="1">
    <citation type="submission" date="2022-10" db="EMBL/GenBank/DDBJ databases">
        <title>The complete genomes of actinobacterial strains from the NBC collection.</title>
        <authorList>
            <person name="Joergensen T.S."/>
            <person name="Alvarez Arevalo M."/>
            <person name="Sterndorff E.B."/>
            <person name="Faurdal D."/>
            <person name="Vuksanovic O."/>
            <person name="Mourched A.-S."/>
            <person name="Charusanti P."/>
            <person name="Shaw S."/>
            <person name="Blin K."/>
            <person name="Weber T."/>
        </authorList>
    </citation>
    <scope>NUCLEOTIDE SEQUENCE</scope>
    <source>
        <strain evidence="3">NBC_00093</strain>
    </source>
</reference>
<keyword evidence="2" id="KW-0812">Transmembrane</keyword>
<feature type="region of interest" description="Disordered" evidence="1">
    <location>
        <begin position="172"/>
        <end position="201"/>
    </location>
</feature>
<feature type="transmembrane region" description="Helical" evidence="2">
    <location>
        <begin position="86"/>
        <end position="105"/>
    </location>
</feature>
<proteinExistence type="predicted"/>
<feature type="transmembrane region" description="Helical" evidence="2">
    <location>
        <begin position="130"/>
        <end position="152"/>
    </location>
</feature>
<evidence type="ECO:0000256" key="2">
    <source>
        <dbReference type="SAM" id="Phobius"/>
    </source>
</evidence>
<protein>
    <recommendedName>
        <fullName evidence="4">Integral membrane protein</fullName>
    </recommendedName>
</protein>